<accession>J4I832</accession>
<dbReference type="RefSeq" id="XP_012177989.1">
    <property type="nucleotide sequence ID" value="XM_012322599.1"/>
</dbReference>
<name>J4I832_9APHY</name>
<dbReference type="Proteomes" id="UP000006352">
    <property type="component" value="Unassembled WGS sequence"/>
</dbReference>
<evidence type="ECO:0000313" key="2">
    <source>
        <dbReference type="Proteomes" id="UP000006352"/>
    </source>
</evidence>
<evidence type="ECO:0000313" key="1">
    <source>
        <dbReference type="EMBL" id="CCL98706.1"/>
    </source>
</evidence>
<dbReference type="GeneID" id="24093617"/>
<reference evidence="1 2" key="1">
    <citation type="journal article" date="2012" name="Appl. Environ. Microbiol.">
        <title>Short-read sequencing for genomic analysis of the brown rot fungus Fibroporia radiculosa.</title>
        <authorList>
            <person name="Tang J.D."/>
            <person name="Perkins A.D."/>
            <person name="Sonstegard T.S."/>
            <person name="Schroeder S.G."/>
            <person name="Burgess S.C."/>
            <person name="Diehl S.V."/>
        </authorList>
    </citation>
    <scope>NUCLEOTIDE SEQUENCE [LARGE SCALE GENOMIC DNA]</scope>
    <source>
        <strain evidence="1 2">TFFH 294</strain>
    </source>
</reference>
<gene>
    <name evidence="1" type="ORF">FIBRA_00710</name>
</gene>
<dbReference type="OrthoDB" id="2802887at2759"/>
<proteinExistence type="predicted"/>
<organism evidence="1 2">
    <name type="scientific">Fibroporia radiculosa</name>
    <dbReference type="NCBI Taxonomy" id="599839"/>
    <lineage>
        <taxon>Eukaryota</taxon>
        <taxon>Fungi</taxon>
        <taxon>Dikarya</taxon>
        <taxon>Basidiomycota</taxon>
        <taxon>Agaricomycotina</taxon>
        <taxon>Agaricomycetes</taxon>
        <taxon>Polyporales</taxon>
        <taxon>Fibroporiaceae</taxon>
        <taxon>Fibroporia</taxon>
    </lineage>
</organism>
<dbReference type="HOGENOM" id="CLU_2440876_0_0_1"/>
<dbReference type="AlphaFoldDB" id="J4I832"/>
<dbReference type="InParanoid" id="J4I832"/>
<dbReference type="EMBL" id="HE796896">
    <property type="protein sequence ID" value="CCL98706.1"/>
    <property type="molecule type" value="Genomic_DNA"/>
</dbReference>
<sequence length="90" mass="10745">MKKGNSVVFPDDEEKIWLKLKWAMGYINEFKAMVTDVMLKKSKLGKTIRIYSKLNTDATWKMEEKEMLDRARDIQQYWRERIHSSTASRA</sequence>
<protein>
    <submittedName>
        <fullName evidence="1">Uncharacterized protein</fullName>
    </submittedName>
</protein>
<keyword evidence="2" id="KW-1185">Reference proteome</keyword>